<dbReference type="PANTHER" id="PTHR30121">
    <property type="entry name" value="UNCHARACTERIZED PROTEIN YJGR-RELATED"/>
    <property type="match status" value="1"/>
</dbReference>
<gene>
    <name evidence="3" type="ORF">Metus_0009</name>
</gene>
<name>A0A3S3VD67_METS7</name>
<dbReference type="EMBL" id="RXGA01000001">
    <property type="protein sequence ID" value="RWX73984.1"/>
    <property type="molecule type" value="Genomic_DNA"/>
</dbReference>
<feature type="region of interest" description="Disordered" evidence="1">
    <location>
        <begin position="202"/>
        <end position="224"/>
    </location>
</feature>
<dbReference type="InterPro" id="IPR002789">
    <property type="entry name" value="HerA_central"/>
</dbReference>
<feature type="domain" description="Helicase HerA central" evidence="2">
    <location>
        <begin position="245"/>
        <end position="322"/>
    </location>
</feature>
<protein>
    <recommendedName>
        <fullName evidence="2">Helicase HerA central domain-containing protein</fullName>
    </recommendedName>
</protein>
<dbReference type="Proteomes" id="UP000288215">
    <property type="component" value="Unassembled WGS sequence"/>
</dbReference>
<dbReference type="InterPro" id="IPR027417">
    <property type="entry name" value="P-loop_NTPase"/>
</dbReference>
<dbReference type="AlphaFoldDB" id="A0A3S3VD67"/>
<comment type="caution">
    <text evidence="3">The sequence shown here is derived from an EMBL/GenBank/DDBJ whole genome shotgun (WGS) entry which is preliminary data.</text>
</comment>
<evidence type="ECO:0000256" key="1">
    <source>
        <dbReference type="SAM" id="MobiDB-lite"/>
    </source>
</evidence>
<dbReference type="Gene3D" id="3.40.50.300">
    <property type="entry name" value="P-loop containing nucleotide triphosphate hydrolases"/>
    <property type="match status" value="2"/>
</dbReference>
<proteinExistence type="predicted"/>
<dbReference type="SUPFAM" id="SSF52540">
    <property type="entry name" value="P-loop containing nucleoside triphosphate hydrolases"/>
    <property type="match status" value="1"/>
</dbReference>
<evidence type="ECO:0000259" key="2">
    <source>
        <dbReference type="Pfam" id="PF01935"/>
    </source>
</evidence>
<evidence type="ECO:0000313" key="3">
    <source>
        <dbReference type="EMBL" id="RWX73984.1"/>
    </source>
</evidence>
<sequence>MPIIPSFFLAIISFLFLKDYLSIPLAAAFSISIPILSAIVPKLVERSPYSGAALRLGQSPPILEFGGKRYSAVALSISTSQDNSFDRFEKELAYERLCRFTEAMGSFGMPTAYIMYSLPGSSPFRESPSGSQALLIAWFCSDDRIALSERAEMALRQLESLVSLVFPGAQTRRLDEKDLSLILSSPLPYSLGEIGGIAKPPSGEAISAVPPPPDRQEPSSLVPAVQPPITSGGPLIGFVYSRGKEVAPLCIPLTDIRRHVSIFGATGSGKSTTAMSLALRLYSLGCSVLILDWHGEHSLAVEDAGGRVLKPGTQGGLTINPLSGFSGKDLGFQVEFITDIFAQVFRFTPPQSYMFREALKAAFRSKITPTVSDLIAELSLLPMRSSWDHETRMALMRRLKSFTEGACGFALSGNDSIPRDEIFQGLVSIDLTNLKDVNNRTIYANILMKMVYDYCVQRGGSSVLTHVLFIEEAQNVFPPRRPEDPMTIGERILAELRKFGEGVVVISQFPSSVSQDVVKNTAVRVIHAIRSGEDLQLIAASTSMDERQVGAIPLLSVGEAIVSLPSKSGNFFVKVSADPLLSASRSISEGNRGEPLPSGAVQPN</sequence>
<dbReference type="Pfam" id="PF01935">
    <property type="entry name" value="DUF87"/>
    <property type="match status" value="1"/>
</dbReference>
<dbReference type="PANTHER" id="PTHR30121:SF11">
    <property type="entry name" value="AAA+ ATPASE DOMAIN-CONTAINING PROTEIN"/>
    <property type="match status" value="1"/>
</dbReference>
<reference evidence="3 4" key="1">
    <citation type="submission" date="2018-12" db="EMBL/GenBank/DDBJ databases">
        <title>The complete genome of the methanogenic archaea of the candidate phylum Verstraetearchaeota, obtained from the metagenome of underground thermal water.</title>
        <authorList>
            <person name="Kadnikov V.V."/>
            <person name="Mardanov A.V."/>
            <person name="Beletsky A.V."/>
            <person name="Karnachuk O.V."/>
            <person name="Ravin N.V."/>
        </authorList>
    </citation>
    <scope>NUCLEOTIDE SEQUENCE [LARGE SCALE GENOMIC DNA]</scope>
    <source>
        <strain evidence="3">Ch88</strain>
    </source>
</reference>
<dbReference type="InterPro" id="IPR051162">
    <property type="entry name" value="T4SS_component"/>
</dbReference>
<organism evidence="3 4">
    <name type="scientific">Methanosuratincola subterraneus</name>
    <dbReference type="NCBI Taxonomy" id="2593994"/>
    <lineage>
        <taxon>Archaea</taxon>
        <taxon>Thermoproteota</taxon>
        <taxon>Methanosuratincolia</taxon>
        <taxon>Candidatus Methanomethylicales</taxon>
        <taxon>Candidatus Methanomethylicaceae</taxon>
        <taxon>Candidatus Methanosuratincola (ex Vanwonterghem et al. 2016)</taxon>
    </lineage>
</organism>
<evidence type="ECO:0000313" key="4">
    <source>
        <dbReference type="Proteomes" id="UP000288215"/>
    </source>
</evidence>
<accession>A0A3S3VD67</accession>